<dbReference type="SUPFAM" id="SSF52540">
    <property type="entry name" value="P-loop containing nucleoside triphosphate hydrolases"/>
    <property type="match status" value="1"/>
</dbReference>
<dbReference type="PIRSF" id="PIRSF005624">
    <property type="entry name" value="Ni-bind_GTPase"/>
    <property type="match status" value="1"/>
</dbReference>
<evidence type="ECO:0000256" key="4">
    <source>
        <dbReference type="ARBA" id="ARBA00022741"/>
    </source>
</evidence>
<dbReference type="EMBL" id="CP002444">
    <property type="protein sequence ID" value="ADU97094.1"/>
    <property type="molecule type" value="Genomic_DNA"/>
</dbReference>
<evidence type="ECO:0000256" key="2">
    <source>
        <dbReference type="ARBA" id="ARBA00022596"/>
    </source>
</evidence>
<keyword evidence="5" id="KW-0378">Hydrolase</keyword>
<dbReference type="InterPro" id="IPR003495">
    <property type="entry name" value="CobW/HypB/UreG_nucleotide-bd"/>
</dbReference>
<accession>E8T2J9</accession>
<gene>
    <name evidence="9" type="ordered locus">Theam_1128</name>
</gene>
<dbReference type="Gene3D" id="3.40.50.300">
    <property type="entry name" value="P-loop containing nucleotide triphosphate hydrolases"/>
    <property type="match status" value="1"/>
</dbReference>
<dbReference type="PANTHER" id="PTHR30134:SF2">
    <property type="entry name" value="HYDROGENASE MATURATION FACTOR HYPB"/>
    <property type="match status" value="1"/>
</dbReference>
<keyword evidence="10" id="KW-1185">Reference proteome</keyword>
<evidence type="ECO:0000313" key="9">
    <source>
        <dbReference type="EMBL" id="ADU97094.1"/>
    </source>
</evidence>
<dbReference type="GO" id="GO:0016151">
    <property type="term" value="F:nickel cation binding"/>
    <property type="evidence" value="ECO:0007669"/>
    <property type="project" value="InterPro"/>
</dbReference>
<comment type="similarity">
    <text evidence="1">Belongs to the SIMIBI class G3E GTPase family. HypB/HupM subfamily.</text>
</comment>
<dbReference type="Proteomes" id="UP000006362">
    <property type="component" value="Chromosome"/>
</dbReference>
<dbReference type="KEGG" id="tam:Theam_1128"/>
<dbReference type="OrthoDB" id="9802035at2"/>
<keyword evidence="2" id="KW-0533">Nickel</keyword>
<keyword evidence="6" id="KW-0862">Zinc</keyword>
<dbReference type="STRING" id="648996.Theam_1128"/>
<dbReference type="InterPro" id="IPR004392">
    <property type="entry name" value="Hyd_mat_HypB"/>
</dbReference>
<evidence type="ECO:0000256" key="1">
    <source>
        <dbReference type="ARBA" id="ARBA00006211"/>
    </source>
</evidence>
<name>E8T2J9_THEA1</name>
<evidence type="ECO:0000256" key="6">
    <source>
        <dbReference type="ARBA" id="ARBA00022833"/>
    </source>
</evidence>
<dbReference type="eggNOG" id="COG0378">
    <property type="taxonomic scope" value="Bacteria"/>
</dbReference>
<feature type="domain" description="CobW/HypB/UreG nucleotide-binding" evidence="8">
    <location>
        <begin position="57"/>
        <end position="220"/>
    </location>
</feature>
<keyword evidence="4" id="KW-0547">Nucleotide-binding</keyword>
<proteinExistence type="inferred from homology"/>
<dbReference type="CDD" id="cd05390">
    <property type="entry name" value="HypB"/>
    <property type="match status" value="1"/>
</dbReference>
<evidence type="ECO:0000256" key="5">
    <source>
        <dbReference type="ARBA" id="ARBA00022801"/>
    </source>
</evidence>
<dbReference type="GO" id="GO:0008270">
    <property type="term" value="F:zinc ion binding"/>
    <property type="evidence" value="ECO:0007669"/>
    <property type="project" value="TreeGrafter"/>
</dbReference>
<evidence type="ECO:0000313" key="10">
    <source>
        <dbReference type="Proteomes" id="UP000006362"/>
    </source>
</evidence>
<dbReference type="AlphaFoldDB" id="E8T2J9"/>
<organism evidence="9 10">
    <name type="scientific">Thermovibrio ammonificans (strain DSM 15698 / JCM 12110 / HB-1)</name>
    <dbReference type="NCBI Taxonomy" id="648996"/>
    <lineage>
        <taxon>Bacteria</taxon>
        <taxon>Pseudomonadati</taxon>
        <taxon>Aquificota</taxon>
        <taxon>Aquificia</taxon>
        <taxon>Desulfurobacteriales</taxon>
        <taxon>Desulfurobacteriaceae</taxon>
        <taxon>Thermovibrio</taxon>
    </lineage>
</organism>
<reference evidence="9" key="1">
    <citation type="submission" date="2011-01" db="EMBL/GenBank/DDBJ databases">
        <title>Complete sequence of chromosome of Thermovibrio ammonificans HB-1.</title>
        <authorList>
            <consortium name="US DOE Joint Genome Institute"/>
            <person name="Lucas S."/>
            <person name="Copeland A."/>
            <person name="Lapidus A."/>
            <person name="Cheng J.-F."/>
            <person name="Goodwin L."/>
            <person name="Pitluck S."/>
            <person name="Davenport K."/>
            <person name="Detter J.C."/>
            <person name="Han C."/>
            <person name="Tapia R."/>
            <person name="Land M."/>
            <person name="Hauser L."/>
            <person name="Kyrpides N."/>
            <person name="Ivanova N."/>
            <person name="Ovchinnikova G."/>
            <person name="Vetriani C."/>
            <person name="Woyke T."/>
        </authorList>
    </citation>
    <scope>NUCLEOTIDE SEQUENCE [LARGE SCALE GENOMIC DNA]</scope>
    <source>
        <strain evidence="9">HB-1</strain>
    </source>
</reference>
<sequence length="252" mass="28017">MCDVCGCGNHDHSHDHTVVTDDTTRRNVEIKQSLLSRNEQVAASNREHFDRHNILAINLISSPGSGKTTLLEKTIEALKDEFKIGVLEGDIETERDAERVRAKGAAAVQLTTGGACHLEAPLVHKGFHALEKQMEGYPDILFIENVGNLVCPSSFYLGEHLRVVLVSVPEGPDKPAKYPKAFKTSDVFIITKADLLPFFDFDVEKVKEEALSLNPNLKVFVVSAKTGEGLQEWFQFLREKVYEKKGAAKETK</sequence>
<protein>
    <submittedName>
        <fullName evidence="9">Hydrogenase accessory protein HypB</fullName>
    </submittedName>
</protein>
<dbReference type="InterPro" id="IPR027417">
    <property type="entry name" value="P-loop_NTPase"/>
</dbReference>
<dbReference type="RefSeq" id="WP_013537880.1">
    <property type="nucleotide sequence ID" value="NC_014926.1"/>
</dbReference>
<evidence type="ECO:0000259" key="8">
    <source>
        <dbReference type="Pfam" id="PF02492"/>
    </source>
</evidence>
<dbReference type="HOGENOM" id="CLU_056148_0_0_0"/>
<evidence type="ECO:0000256" key="7">
    <source>
        <dbReference type="ARBA" id="ARBA00023134"/>
    </source>
</evidence>
<keyword evidence="3" id="KW-0479">Metal-binding</keyword>
<dbReference type="GO" id="GO:0003924">
    <property type="term" value="F:GTPase activity"/>
    <property type="evidence" value="ECO:0007669"/>
    <property type="project" value="InterPro"/>
</dbReference>
<evidence type="ECO:0000256" key="3">
    <source>
        <dbReference type="ARBA" id="ARBA00022723"/>
    </source>
</evidence>
<dbReference type="Pfam" id="PF02492">
    <property type="entry name" value="cobW"/>
    <property type="match status" value="1"/>
</dbReference>
<dbReference type="GO" id="GO:0051604">
    <property type="term" value="P:protein maturation"/>
    <property type="evidence" value="ECO:0007669"/>
    <property type="project" value="InterPro"/>
</dbReference>
<dbReference type="NCBIfam" id="TIGR00073">
    <property type="entry name" value="hypB"/>
    <property type="match status" value="1"/>
</dbReference>
<dbReference type="PANTHER" id="PTHR30134">
    <property type="entry name" value="HYDROGENASE PROTEIN ASSEMBLY PROTEIN, NICKEL CHAPERONE"/>
    <property type="match status" value="1"/>
</dbReference>
<dbReference type="GO" id="GO:0005525">
    <property type="term" value="F:GTP binding"/>
    <property type="evidence" value="ECO:0007669"/>
    <property type="project" value="UniProtKB-KW"/>
</dbReference>
<keyword evidence="7" id="KW-0342">GTP-binding</keyword>